<evidence type="ECO:0000313" key="2">
    <source>
        <dbReference type="EMBL" id="OCB68897.1"/>
    </source>
</evidence>
<dbReference type="Proteomes" id="UP000093226">
    <property type="component" value="Unassembled WGS sequence"/>
</dbReference>
<dbReference type="EMBL" id="LVEO01000029">
    <property type="protein sequence ID" value="OCB68897.1"/>
    <property type="molecule type" value="Genomic_DNA"/>
</dbReference>
<feature type="chain" id="PRO_5008624156" description="DUF5123 domain-containing protein" evidence="1">
    <location>
        <begin position="29"/>
        <end position="549"/>
    </location>
</feature>
<sequence length="549" mass="61210">MKSSKIATKILSFISLLLMGVMLKSCQADNLIYNNQDDLFSPKFVLAAPLVKSNSIALVWYKINDAESYTVELHTDNYYKSLYKSYTVTDTQVFMDDIPYKTQFYIRVRANHADAAHNSQWAYTSALTEPRPPFAEILNKVEKINITENSVKVSWKIDAQNPVDSISVEPAINKDIPAIGRYLTAEEKLTGEATLTGLEKNTLYNLNVFDNNKPRRYDKPYNQVSFRTAGPSAETIIVTADMDLDALLRKNNSDPAIPEGTEYFLEAGSLFKVTPFEILKGFKLTGGTQGEKPQIELNGAWNIAQGSVISSISFENIRFYQTIDASYFFNSGNSWTVGEISIYNCVFNYFKRGFWRHQGSGKYKEIGSFEMSYTTLDQVGGHSGPYGTFVCGSAGADNIKSAVFSNCTFMRDYYGTTDKNRNFKNLFDYGTSAYPIHLEYQNITIYDYAYNRSLINIPAAVGSTLIFKNVLLASACGKVIQAIAANTTTTYGNNYTTTDYLLGASAIQGTELGISAQDLFVNPTQGNLMIKDANSPIVTNRVGDTRWLP</sequence>
<name>A0A1B9DGU3_9FLAO</name>
<dbReference type="SUPFAM" id="SSF49265">
    <property type="entry name" value="Fibronectin type III"/>
    <property type="match status" value="1"/>
</dbReference>
<organism evidence="2 4">
    <name type="scientific">Flavobacterium glycines</name>
    <dbReference type="NCBI Taxonomy" id="551990"/>
    <lineage>
        <taxon>Bacteria</taxon>
        <taxon>Pseudomonadati</taxon>
        <taxon>Bacteroidota</taxon>
        <taxon>Flavobacteriia</taxon>
        <taxon>Flavobacteriales</taxon>
        <taxon>Flavobacteriaceae</taxon>
        <taxon>Flavobacterium</taxon>
    </lineage>
</organism>
<proteinExistence type="predicted"/>
<dbReference type="InterPro" id="IPR036116">
    <property type="entry name" value="FN3_sf"/>
</dbReference>
<dbReference type="InterPro" id="IPR013783">
    <property type="entry name" value="Ig-like_fold"/>
</dbReference>
<accession>A0A1B9DGU3</accession>
<dbReference type="Gene3D" id="2.60.40.10">
    <property type="entry name" value="Immunoglobulins"/>
    <property type="match status" value="1"/>
</dbReference>
<evidence type="ECO:0000313" key="5">
    <source>
        <dbReference type="Proteomes" id="UP000182367"/>
    </source>
</evidence>
<evidence type="ECO:0000256" key="1">
    <source>
        <dbReference type="SAM" id="SignalP"/>
    </source>
</evidence>
<dbReference type="AlphaFoldDB" id="A0A1B9DGU3"/>
<keyword evidence="5" id="KW-1185">Reference proteome</keyword>
<reference evidence="3 5" key="3">
    <citation type="submission" date="2016-10" db="EMBL/GenBank/DDBJ databases">
        <authorList>
            <person name="Varghese N."/>
            <person name="Submissions S."/>
        </authorList>
    </citation>
    <scope>NUCLEOTIDE SEQUENCE [LARGE SCALE GENOMIC DNA]</scope>
    <source>
        <strain evidence="3 5">Gm-149</strain>
    </source>
</reference>
<keyword evidence="1" id="KW-0732">Signal</keyword>
<comment type="caution">
    <text evidence="2">The sequence shown here is derived from an EMBL/GenBank/DDBJ whole genome shotgun (WGS) entry which is preliminary data.</text>
</comment>
<evidence type="ECO:0008006" key="6">
    <source>
        <dbReference type="Google" id="ProtNLM"/>
    </source>
</evidence>
<reference evidence="2" key="2">
    <citation type="submission" date="2016-03" db="EMBL/GenBank/DDBJ databases">
        <authorList>
            <person name="Ploux O."/>
        </authorList>
    </citation>
    <scope>NUCLEOTIDE SEQUENCE</scope>
    <source>
        <strain evidence="2">NBRC 105008</strain>
    </source>
</reference>
<evidence type="ECO:0000313" key="3">
    <source>
        <dbReference type="EMBL" id="SDJ29266.1"/>
    </source>
</evidence>
<protein>
    <recommendedName>
        <fullName evidence="6">DUF5123 domain-containing protein</fullName>
    </recommendedName>
</protein>
<dbReference type="Proteomes" id="UP000182367">
    <property type="component" value="Unassembled WGS sequence"/>
</dbReference>
<feature type="signal peptide" evidence="1">
    <location>
        <begin position="1"/>
        <end position="28"/>
    </location>
</feature>
<gene>
    <name evidence="2" type="ORF">FBGL_15065</name>
    <name evidence="3" type="ORF">SAMN05192550_1831</name>
</gene>
<reference evidence="4" key="1">
    <citation type="submission" date="2016-03" db="EMBL/GenBank/DDBJ databases">
        <title>Draft genome sequence of Paenibacillus glacialis DSM 22343.</title>
        <authorList>
            <person name="Shin S.-K."/>
            <person name="Yi H."/>
        </authorList>
    </citation>
    <scope>NUCLEOTIDE SEQUENCE [LARGE SCALE GENOMIC DNA]</scope>
    <source>
        <strain evidence="4">NBRC 105008</strain>
    </source>
</reference>
<dbReference type="EMBL" id="FNEO01000002">
    <property type="protein sequence ID" value="SDJ29266.1"/>
    <property type="molecule type" value="Genomic_DNA"/>
</dbReference>
<dbReference type="OrthoDB" id="1290180at2"/>
<evidence type="ECO:0000313" key="4">
    <source>
        <dbReference type="Proteomes" id="UP000093226"/>
    </source>
</evidence>
<dbReference type="STRING" id="551990.SAMN05192550_1831"/>
<dbReference type="RefSeq" id="WP_066329828.1">
    <property type="nucleotide sequence ID" value="NZ_BJVF01000002.1"/>
</dbReference>